<accession>C5FE48</accession>
<dbReference type="GeneID" id="9223603"/>
<reference evidence="2" key="1">
    <citation type="journal article" date="2012" name="MBio">
        <title>Comparative genome analysis of Trichophyton rubrum and related dermatophytes reveals candidate genes involved in infection.</title>
        <authorList>
            <person name="Martinez D.A."/>
            <person name="Oliver B.G."/>
            <person name="Graeser Y."/>
            <person name="Goldberg J.M."/>
            <person name="Li W."/>
            <person name="Martinez-Rossi N.M."/>
            <person name="Monod M."/>
            <person name="Shelest E."/>
            <person name="Barton R.C."/>
            <person name="Birch E."/>
            <person name="Brakhage A.A."/>
            <person name="Chen Z."/>
            <person name="Gurr S.J."/>
            <person name="Heiman D."/>
            <person name="Heitman J."/>
            <person name="Kosti I."/>
            <person name="Rossi A."/>
            <person name="Saif S."/>
            <person name="Samalova M."/>
            <person name="Saunders C.W."/>
            <person name="Shea T."/>
            <person name="Summerbell R.C."/>
            <person name="Xu J."/>
            <person name="Young S."/>
            <person name="Zeng Q."/>
            <person name="Birren B.W."/>
            <person name="Cuomo C.A."/>
            <person name="White T.C."/>
        </authorList>
    </citation>
    <scope>NUCLEOTIDE SEQUENCE [LARGE SCALE GENOMIC DNA]</scope>
    <source>
        <strain evidence="2">ATCC MYA-4605 / CBS 113480</strain>
    </source>
</reference>
<evidence type="ECO:0000313" key="1">
    <source>
        <dbReference type="EMBL" id="EEQ28082.1"/>
    </source>
</evidence>
<dbReference type="Proteomes" id="UP000002035">
    <property type="component" value="Unassembled WGS sequence"/>
</dbReference>
<dbReference type="OrthoDB" id="10536012at2759"/>
<keyword evidence="2" id="KW-1185">Reference proteome</keyword>
<sequence length="122" mass="13482">MRREQEMVEISERSSSRGDMLPLGRRLGLWYASCVISTPSHVCSREIPDNHCVDLISVSHLSPEGDIYIYVRIHACTVQDAHSLTRIGSCHTSARAQGKGSCGTRRGNSEIYPKRSLEIGPG</sequence>
<dbReference type="EMBL" id="DS995701">
    <property type="protein sequence ID" value="EEQ28082.1"/>
    <property type="molecule type" value="Genomic_DNA"/>
</dbReference>
<dbReference type="HOGENOM" id="CLU_2026167_0_0_1"/>
<evidence type="ECO:0000313" key="2">
    <source>
        <dbReference type="Proteomes" id="UP000002035"/>
    </source>
</evidence>
<dbReference type="VEuPathDB" id="FungiDB:MCYG_00970"/>
<dbReference type="RefSeq" id="XP_002850866.1">
    <property type="nucleotide sequence ID" value="XM_002850820.1"/>
</dbReference>
<dbReference type="AlphaFoldDB" id="C5FE48"/>
<name>C5FE48_ARTOC</name>
<gene>
    <name evidence="1" type="ORF">MCYG_00970</name>
</gene>
<organism evidence="1 2">
    <name type="scientific">Arthroderma otae (strain ATCC MYA-4605 / CBS 113480)</name>
    <name type="common">Microsporum canis</name>
    <dbReference type="NCBI Taxonomy" id="554155"/>
    <lineage>
        <taxon>Eukaryota</taxon>
        <taxon>Fungi</taxon>
        <taxon>Dikarya</taxon>
        <taxon>Ascomycota</taxon>
        <taxon>Pezizomycotina</taxon>
        <taxon>Eurotiomycetes</taxon>
        <taxon>Eurotiomycetidae</taxon>
        <taxon>Onygenales</taxon>
        <taxon>Arthrodermataceae</taxon>
        <taxon>Microsporum</taxon>
    </lineage>
</organism>
<dbReference type="eggNOG" id="ENOG502RQ85">
    <property type="taxonomic scope" value="Eukaryota"/>
</dbReference>
<proteinExistence type="predicted"/>
<protein>
    <submittedName>
        <fullName evidence="1">Uncharacterized protein</fullName>
    </submittedName>
</protein>